<dbReference type="EMBL" id="JAGVWB010000010">
    <property type="protein sequence ID" value="MBS3058089.1"/>
    <property type="molecule type" value="Genomic_DNA"/>
</dbReference>
<evidence type="ECO:0000313" key="5">
    <source>
        <dbReference type="Proteomes" id="UP000590964"/>
    </source>
</evidence>
<gene>
    <name evidence="1" type="ORF">HA222_01625</name>
    <name evidence="2" type="ORF">HA227_01990</name>
    <name evidence="3" type="ORF">J4478_01680</name>
</gene>
<dbReference type="AlphaFoldDB" id="A0A7J4KSY0"/>
<evidence type="ECO:0000313" key="4">
    <source>
        <dbReference type="Proteomes" id="UP000527315"/>
    </source>
</evidence>
<name>A0A7J4KSY0_9ARCH</name>
<accession>A0A7J4KSY0</accession>
<sequence length="169" mass="19055">MLKRALRQGGRMLVDAEGTIHYNPGFFKRVGLAAQNLGLTARDKGGELGFAGRRHNASLKWGAGNRAMIAKINEGFYKDFENQAEDIRKLASEAIKLARNQGLSKIVFQGITFGPAHFEGLGLKTVRKRVITQEGSSFFFRSLRDPSRTVFNYEEKPVERIVYDYELKL</sequence>
<dbReference type="Proteomes" id="UP000680185">
    <property type="component" value="Unassembled WGS sequence"/>
</dbReference>
<dbReference type="EMBL" id="DUFJ01000052">
    <property type="protein sequence ID" value="HIH33002.1"/>
    <property type="molecule type" value="Genomic_DNA"/>
</dbReference>
<protein>
    <submittedName>
        <fullName evidence="2">Uncharacterized protein</fullName>
    </submittedName>
</protein>
<proteinExistence type="predicted"/>
<reference evidence="3" key="2">
    <citation type="submission" date="2021-03" db="EMBL/GenBank/DDBJ databases">
        <authorList>
            <person name="Jaffe A."/>
        </authorList>
    </citation>
    <scope>NUCLEOTIDE SEQUENCE</scope>
    <source>
        <strain evidence="3">RIFCSPLOWO2_01_FULL_43_13</strain>
    </source>
</reference>
<dbReference type="Proteomes" id="UP000590964">
    <property type="component" value="Unassembled WGS sequence"/>
</dbReference>
<evidence type="ECO:0000313" key="1">
    <source>
        <dbReference type="EMBL" id="HIH21345.1"/>
    </source>
</evidence>
<comment type="caution">
    <text evidence="2">The sequence shown here is derived from an EMBL/GenBank/DDBJ whole genome shotgun (WGS) entry which is preliminary data.</text>
</comment>
<evidence type="ECO:0000313" key="2">
    <source>
        <dbReference type="EMBL" id="HIH33002.1"/>
    </source>
</evidence>
<organism evidence="2 4">
    <name type="scientific">Candidatus Iainarchaeum sp</name>
    <dbReference type="NCBI Taxonomy" id="3101447"/>
    <lineage>
        <taxon>Archaea</taxon>
        <taxon>Candidatus Iainarchaeota</taxon>
        <taxon>Candidatus Iainarchaeia</taxon>
        <taxon>Candidatus Iainarchaeales</taxon>
        <taxon>Candidatus Iainarchaeaceae</taxon>
        <taxon>Candidatus Iainarchaeum</taxon>
    </lineage>
</organism>
<evidence type="ECO:0000313" key="3">
    <source>
        <dbReference type="EMBL" id="MBS3058089.1"/>
    </source>
</evidence>
<dbReference type="EMBL" id="DUFW01000024">
    <property type="protein sequence ID" value="HIH21345.1"/>
    <property type="molecule type" value="Genomic_DNA"/>
</dbReference>
<reference evidence="3" key="3">
    <citation type="submission" date="2021-05" db="EMBL/GenBank/DDBJ databases">
        <title>Protein family content uncovers lineage relationships and bacterial pathway maintenance mechanisms in DPANN archaea.</title>
        <authorList>
            <person name="Castelle C.J."/>
            <person name="Meheust R."/>
            <person name="Jaffe A.L."/>
            <person name="Seitz K."/>
            <person name="Gong X."/>
            <person name="Baker B.J."/>
            <person name="Banfield J.F."/>
        </authorList>
    </citation>
    <scope>NUCLEOTIDE SEQUENCE</scope>
    <source>
        <strain evidence="3">RIFCSPLOWO2_01_FULL_43_13</strain>
    </source>
</reference>
<dbReference type="Proteomes" id="UP000527315">
    <property type="component" value="Unassembled WGS sequence"/>
</dbReference>
<reference evidence="4 5" key="1">
    <citation type="journal article" date="2020" name="bioRxiv">
        <title>A rank-normalized archaeal taxonomy based on genome phylogeny resolves widespread incomplete and uneven classifications.</title>
        <authorList>
            <person name="Rinke C."/>
            <person name="Chuvochina M."/>
            <person name="Mussig A.J."/>
            <person name="Chaumeil P.-A."/>
            <person name="Waite D.W."/>
            <person name="Whitman W.B."/>
            <person name="Parks D.H."/>
            <person name="Hugenholtz P."/>
        </authorList>
    </citation>
    <scope>NUCLEOTIDE SEQUENCE [LARGE SCALE GENOMIC DNA]</scope>
</reference>